<feature type="domain" description="Ion transport" evidence="6">
    <location>
        <begin position="138"/>
        <end position="206"/>
    </location>
</feature>
<dbReference type="InterPro" id="IPR005821">
    <property type="entry name" value="Ion_trans_dom"/>
</dbReference>
<comment type="subcellular location">
    <subcellularLocation>
        <location evidence="1">Membrane</location>
        <topology evidence="1">Multi-pass membrane protein</topology>
    </subcellularLocation>
</comment>
<evidence type="ECO:0000256" key="5">
    <source>
        <dbReference type="SAM" id="MobiDB-lite"/>
    </source>
</evidence>
<dbReference type="GO" id="GO:0005242">
    <property type="term" value="F:inward rectifier potassium channel activity"/>
    <property type="evidence" value="ECO:0007669"/>
    <property type="project" value="TreeGrafter"/>
</dbReference>
<sequence length="232" mass="26248">MDRTHKVTEKVTQVMSLGADVLPEYKLQTPRIQKWTVLHYSPFKAVWDWLILLLLHPPPSSTHHPAPSPSSTHHPAPLTTLLRHPPPSSTHHPAGFSLAPDQVLLSQQYPIRLLPCDEATPLSCFAWHDQEEAAMQTCGYSCSPLNVVDLIVDIMFIVDIIINFRTTYVNSNDEVESQSDRITVHYFKGWFLIDMVAAIPFDLLIYRSGEEVERGGREGRREGEEGGREEEG</sequence>
<evidence type="ECO:0000256" key="1">
    <source>
        <dbReference type="ARBA" id="ARBA00004141"/>
    </source>
</evidence>
<protein>
    <submittedName>
        <fullName evidence="7">Potassium voltage-gated channel subfamily H member 2</fullName>
    </submittedName>
</protein>
<dbReference type="PANTHER" id="PTHR10217">
    <property type="entry name" value="VOLTAGE AND LIGAND GATED POTASSIUM CHANNEL"/>
    <property type="match status" value="1"/>
</dbReference>
<dbReference type="EMBL" id="SRLO01000226">
    <property type="protein sequence ID" value="TNN66035.1"/>
    <property type="molecule type" value="Genomic_DNA"/>
</dbReference>
<dbReference type="Pfam" id="PF00520">
    <property type="entry name" value="Ion_trans"/>
    <property type="match status" value="1"/>
</dbReference>
<keyword evidence="4" id="KW-0472">Membrane</keyword>
<organism evidence="7 8">
    <name type="scientific">Liparis tanakae</name>
    <name type="common">Tanaka's snailfish</name>
    <dbReference type="NCBI Taxonomy" id="230148"/>
    <lineage>
        <taxon>Eukaryota</taxon>
        <taxon>Metazoa</taxon>
        <taxon>Chordata</taxon>
        <taxon>Craniata</taxon>
        <taxon>Vertebrata</taxon>
        <taxon>Euteleostomi</taxon>
        <taxon>Actinopterygii</taxon>
        <taxon>Neopterygii</taxon>
        <taxon>Teleostei</taxon>
        <taxon>Neoteleostei</taxon>
        <taxon>Acanthomorphata</taxon>
        <taxon>Eupercaria</taxon>
        <taxon>Perciformes</taxon>
        <taxon>Cottioidei</taxon>
        <taxon>Cottales</taxon>
        <taxon>Liparidae</taxon>
        <taxon>Liparis</taxon>
    </lineage>
</organism>
<dbReference type="Gene3D" id="1.10.287.70">
    <property type="match status" value="1"/>
</dbReference>
<proteinExistence type="predicted"/>
<evidence type="ECO:0000313" key="8">
    <source>
        <dbReference type="Proteomes" id="UP000314294"/>
    </source>
</evidence>
<dbReference type="AlphaFoldDB" id="A0A4Z2HL59"/>
<dbReference type="GO" id="GO:0042391">
    <property type="term" value="P:regulation of membrane potential"/>
    <property type="evidence" value="ECO:0007669"/>
    <property type="project" value="TreeGrafter"/>
</dbReference>
<feature type="compositionally biased region" description="Low complexity" evidence="5">
    <location>
        <begin position="61"/>
        <end position="80"/>
    </location>
</feature>
<dbReference type="PANTHER" id="PTHR10217:SF506">
    <property type="entry name" value="POTASSIUM VOLTAGE-GATED CHANNEL SUBFAMILY H MEMBER 2"/>
    <property type="match status" value="1"/>
</dbReference>
<evidence type="ECO:0000256" key="4">
    <source>
        <dbReference type="ARBA" id="ARBA00023136"/>
    </source>
</evidence>
<feature type="region of interest" description="Disordered" evidence="5">
    <location>
        <begin position="212"/>
        <end position="232"/>
    </location>
</feature>
<gene>
    <name evidence="7" type="primary">KCNH2_1</name>
    <name evidence="7" type="ORF">EYF80_023791</name>
</gene>
<dbReference type="Proteomes" id="UP000314294">
    <property type="component" value="Unassembled WGS sequence"/>
</dbReference>
<reference evidence="7 8" key="1">
    <citation type="submission" date="2019-03" db="EMBL/GenBank/DDBJ databases">
        <title>First draft genome of Liparis tanakae, snailfish: a comprehensive survey of snailfish specific genes.</title>
        <authorList>
            <person name="Kim W."/>
            <person name="Song I."/>
            <person name="Jeong J.-H."/>
            <person name="Kim D."/>
            <person name="Kim S."/>
            <person name="Ryu S."/>
            <person name="Song J.Y."/>
            <person name="Lee S.K."/>
        </authorList>
    </citation>
    <scope>NUCLEOTIDE SEQUENCE [LARGE SCALE GENOMIC DNA]</scope>
    <source>
        <tissue evidence="7">Muscle</tissue>
    </source>
</reference>
<feature type="compositionally biased region" description="Basic and acidic residues" evidence="5">
    <location>
        <begin position="212"/>
        <end position="226"/>
    </location>
</feature>
<keyword evidence="3" id="KW-1133">Transmembrane helix</keyword>
<keyword evidence="8" id="KW-1185">Reference proteome</keyword>
<evidence type="ECO:0000313" key="7">
    <source>
        <dbReference type="EMBL" id="TNN66035.1"/>
    </source>
</evidence>
<feature type="region of interest" description="Disordered" evidence="5">
    <location>
        <begin position="61"/>
        <end position="93"/>
    </location>
</feature>
<evidence type="ECO:0000256" key="3">
    <source>
        <dbReference type="ARBA" id="ARBA00022989"/>
    </source>
</evidence>
<name>A0A4Z2HL59_9TELE</name>
<evidence type="ECO:0000259" key="6">
    <source>
        <dbReference type="Pfam" id="PF00520"/>
    </source>
</evidence>
<dbReference type="GO" id="GO:0005886">
    <property type="term" value="C:plasma membrane"/>
    <property type="evidence" value="ECO:0007669"/>
    <property type="project" value="TreeGrafter"/>
</dbReference>
<dbReference type="InterPro" id="IPR050818">
    <property type="entry name" value="KCNH_animal-type"/>
</dbReference>
<comment type="caution">
    <text evidence="7">The sequence shown here is derived from an EMBL/GenBank/DDBJ whole genome shotgun (WGS) entry which is preliminary data.</text>
</comment>
<dbReference type="OrthoDB" id="8939819at2759"/>
<keyword evidence="2" id="KW-0812">Transmembrane</keyword>
<evidence type="ECO:0000256" key="2">
    <source>
        <dbReference type="ARBA" id="ARBA00022692"/>
    </source>
</evidence>
<dbReference type="SUPFAM" id="SSF81324">
    <property type="entry name" value="Voltage-gated potassium channels"/>
    <property type="match status" value="1"/>
</dbReference>
<accession>A0A4Z2HL59</accession>